<dbReference type="Proteomes" id="UP000636661">
    <property type="component" value="Unassembled WGS sequence"/>
</dbReference>
<dbReference type="EMBL" id="BMTP01000004">
    <property type="protein sequence ID" value="GGU31426.1"/>
    <property type="molecule type" value="Genomic_DNA"/>
</dbReference>
<comment type="caution">
    <text evidence="1">The sequence shown here is derived from an EMBL/GenBank/DDBJ whole genome shotgun (WGS) entry which is preliminary data.</text>
</comment>
<proteinExistence type="predicted"/>
<keyword evidence="2" id="KW-1185">Reference proteome</keyword>
<organism evidence="1 2">
    <name type="scientific">Streptomyces lavendofoliae</name>
    <dbReference type="NCBI Taxonomy" id="67314"/>
    <lineage>
        <taxon>Bacteria</taxon>
        <taxon>Bacillati</taxon>
        <taxon>Actinomycetota</taxon>
        <taxon>Actinomycetes</taxon>
        <taxon>Kitasatosporales</taxon>
        <taxon>Streptomycetaceae</taxon>
        <taxon>Streptomyces</taxon>
    </lineage>
</organism>
<dbReference type="AlphaFoldDB" id="A0A918M2X6"/>
<reference evidence="1" key="1">
    <citation type="journal article" date="2014" name="Int. J. Syst. Evol. Microbiol.">
        <title>Complete genome sequence of Corynebacterium casei LMG S-19264T (=DSM 44701T), isolated from a smear-ripened cheese.</title>
        <authorList>
            <consortium name="US DOE Joint Genome Institute (JGI-PGF)"/>
            <person name="Walter F."/>
            <person name="Albersmeier A."/>
            <person name="Kalinowski J."/>
            <person name="Ruckert C."/>
        </authorList>
    </citation>
    <scope>NUCLEOTIDE SEQUENCE</scope>
    <source>
        <strain evidence="1">JCM 4391</strain>
    </source>
</reference>
<evidence type="ECO:0000313" key="2">
    <source>
        <dbReference type="Proteomes" id="UP000636661"/>
    </source>
</evidence>
<reference evidence="1" key="2">
    <citation type="submission" date="2020-09" db="EMBL/GenBank/DDBJ databases">
        <authorList>
            <person name="Sun Q."/>
            <person name="Ohkuma M."/>
        </authorList>
    </citation>
    <scope>NUCLEOTIDE SEQUENCE</scope>
    <source>
        <strain evidence="1">JCM 4391</strain>
    </source>
</reference>
<gene>
    <name evidence="1" type="ORF">GCM10010274_17790</name>
</gene>
<sequence>MTPKAPSTEVDGARRGTPGRSAAAAAALARCARLAAAAAAGAAATGPQHGQAEHFDGYFLRGVGHGRICHGSLLEGVRSKAYVASPHCMPSHQGASTAH</sequence>
<evidence type="ECO:0000313" key="1">
    <source>
        <dbReference type="EMBL" id="GGU31426.1"/>
    </source>
</evidence>
<name>A0A918M2X6_9ACTN</name>
<accession>A0A918M2X6</accession>
<protein>
    <submittedName>
        <fullName evidence="1">Uncharacterized protein</fullName>
    </submittedName>
</protein>